<sequence>MDIKNLYPVNYCDIKMKDEPIEETESNDIPKISIKTEYTSEVEDGSDSDTGNLVIKQEFEERSDDYSISNVEIKLEDIPFSNQELGVITHNIEAIAQCDVCSFPITDKSYLSIHKKIRCPRQWECCDMCNYICDSALKMKHHKRKHTGDEDLRLHCKDCSFSTLEQRLLDIHCRENHYSHNTEAIAQCDVCSFTTTDKTYLPIHKKIHRISQCCDMCHYICGSALKLKHHKRKKHMTDEDLRLHCKDCTFSTLVRRHLSIHRKESHKTLKNVRIDDKDRIIKCQYCAYRGKAPNLEKHRALYHEDLPLC</sequence>
<reference evidence="6" key="1">
    <citation type="submission" date="2022-01" db="EMBL/GenBank/DDBJ databases">
        <authorList>
            <person name="King R."/>
        </authorList>
    </citation>
    <scope>NUCLEOTIDE SEQUENCE</scope>
</reference>
<evidence type="ECO:0000313" key="7">
    <source>
        <dbReference type="Proteomes" id="UP001152799"/>
    </source>
</evidence>
<dbReference type="EMBL" id="OU892278">
    <property type="protein sequence ID" value="CAG9764396.1"/>
    <property type="molecule type" value="Genomic_DNA"/>
</dbReference>
<dbReference type="PANTHER" id="PTHR24379:SF121">
    <property type="entry name" value="C2H2-TYPE DOMAIN-CONTAINING PROTEIN"/>
    <property type="match status" value="1"/>
</dbReference>
<dbReference type="PROSITE" id="PS00028">
    <property type="entry name" value="ZINC_FINGER_C2H2_1"/>
    <property type="match status" value="1"/>
</dbReference>
<keyword evidence="4" id="KW-0862">Zinc</keyword>
<proteinExistence type="predicted"/>
<evidence type="ECO:0000256" key="2">
    <source>
        <dbReference type="ARBA" id="ARBA00022737"/>
    </source>
</evidence>
<keyword evidence="2" id="KW-0677">Repeat</keyword>
<dbReference type="Proteomes" id="UP001152799">
    <property type="component" value="Chromosome 2"/>
</dbReference>
<evidence type="ECO:0000256" key="4">
    <source>
        <dbReference type="ARBA" id="ARBA00022833"/>
    </source>
</evidence>
<organism evidence="6 7">
    <name type="scientific">Ceutorhynchus assimilis</name>
    <name type="common">cabbage seed weevil</name>
    <dbReference type="NCBI Taxonomy" id="467358"/>
    <lineage>
        <taxon>Eukaryota</taxon>
        <taxon>Metazoa</taxon>
        <taxon>Ecdysozoa</taxon>
        <taxon>Arthropoda</taxon>
        <taxon>Hexapoda</taxon>
        <taxon>Insecta</taxon>
        <taxon>Pterygota</taxon>
        <taxon>Neoptera</taxon>
        <taxon>Endopterygota</taxon>
        <taxon>Coleoptera</taxon>
        <taxon>Polyphaga</taxon>
        <taxon>Cucujiformia</taxon>
        <taxon>Curculionidae</taxon>
        <taxon>Ceutorhynchinae</taxon>
        <taxon>Ceutorhynchus</taxon>
    </lineage>
</organism>
<dbReference type="InterPro" id="IPR013087">
    <property type="entry name" value="Znf_C2H2_type"/>
</dbReference>
<evidence type="ECO:0000313" key="6">
    <source>
        <dbReference type="EMBL" id="CAG9764396.1"/>
    </source>
</evidence>
<dbReference type="Gene3D" id="3.30.160.60">
    <property type="entry name" value="Classic Zinc Finger"/>
    <property type="match status" value="2"/>
</dbReference>
<dbReference type="PANTHER" id="PTHR24379">
    <property type="entry name" value="KRAB AND ZINC FINGER DOMAIN-CONTAINING"/>
    <property type="match status" value="1"/>
</dbReference>
<gene>
    <name evidence="6" type="ORF">CEUTPL_LOCUS5036</name>
</gene>
<dbReference type="AlphaFoldDB" id="A0A9N9QLY4"/>
<evidence type="ECO:0000256" key="1">
    <source>
        <dbReference type="ARBA" id="ARBA00022723"/>
    </source>
</evidence>
<accession>A0A9N9QLY4</accession>
<keyword evidence="1" id="KW-0479">Metal-binding</keyword>
<protein>
    <recommendedName>
        <fullName evidence="5">C2H2-type domain-containing protein</fullName>
    </recommendedName>
</protein>
<feature type="domain" description="C2H2-type" evidence="5">
    <location>
        <begin position="125"/>
        <end position="146"/>
    </location>
</feature>
<keyword evidence="3" id="KW-0863">Zinc-finger</keyword>
<keyword evidence="7" id="KW-1185">Reference proteome</keyword>
<dbReference type="GO" id="GO:0008270">
    <property type="term" value="F:zinc ion binding"/>
    <property type="evidence" value="ECO:0007669"/>
    <property type="project" value="UniProtKB-KW"/>
</dbReference>
<evidence type="ECO:0000256" key="3">
    <source>
        <dbReference type="ARBA" id="ARBA00022771"/>
    </source>
</evidence>
<evidence type="ECO:0000259" key="5">
    <source>
        <dbReference type="PROSITE" id="PS00028"/>
    </source>
</evidence>
<name>A0A9N9QLY4_9CUCU</name>
<dbReference type="SMART" id="SM00355">
    <property type="entry name" value="ZnF_C2H2"/>
    <property type="match status" value="6"/>
</dbReference>